<evidence type="ECO:0000256" key="8">
    <source>
        <dbReference type="RuleBase" id="RU003500"/>
    </source>
</evidence>
<feature type="signal peptide" evidence="9">
    <location>
        <begin position="1"/>
        <end position="22"/>
    </location>
</feature>
<comment type="subcellular location">
    <subcellularLocation>
        <location evidence="1 8">Secreted</location>
        <location evidence="1 8">Extracellular space</location>
        <location evidence="1 8">Extracellular matrix</location>
    </subcellularLocation>
</comment>
<organism evidence="10 11">
    <name type="scientific">Mya arenaria</name>
    <name type="common">Soft-shell clam</name>
    <dbReference type="NCBI Taxonomy" id="6604"/>
    <lineage>
        <taxon>Eukaryota</taxon>
        <taxon>Metazoa</taxon>
        <taxon>Spiralia</taxon>
        <taxon>Lophotrochozoa</taxon>
        <taxon>Mollusca</taxon>
        <taxon>Bivalvia</taxon>
        <taxon>Autobranchia</taxon>
        <taxon>Heteroconchia</taxon>
        <taxon>Euheterodonta</taxon>
        <taxon>Imparidentia</taxon>
        <taxon>Neoheterodontei</taxon>
        <taxon>Myida</taxon>
        <taxon>Myoidea</taxon>
        <taxon>Myidae</taxon>
        <taxon>Mya</taxon>
    </lineage>
</organism>
<comment type="similarity">
    <text evidence="2 8">Belongs to the Wnt family.</text>
</comment>
<dbReference type="Gene3D" id="3.30.2460.20">
    <property type="match status" value="1"/>
</dbReference>
<keyword evidence="6 8" id="KW-0879">Wnt signaling pathway</keyword>
<proteinExistence type="inferred from homology"/>
<evidence type="ECO:0000256" key="1">
    <source>
        <dbReference type="ARBA" id="ARBA00004498"/>
    </source>
</evidence>
<evidence type="ECO:0000256" key="7">
    <source>
        <dbReference type="ARBA" id="ARBA00023157"/>
    </source>
</evidence>
<evidence type="ECO:0000256" key="5">
    <source>
        <dbReference type="ARBA" id="ARBA00022530"/>
    </source>
</evidence>
<dbReference type="PRINTS" id="PR01349">
    <property type="entry name" value="WNTPROTEIN"/>
</dbReference>
<dbReference type="InterPro" id="IPR043158">
    <property type="entry name" value="Wnt_C"/>
</dbReference>
<dbReference type="Pfam" id="PF00110">
    <property type="entry name" value="wnt"/>
    <property type="match status" value="2"/>
</dbReference>
<keyword evidence="7" id="KW-1015">Disulfide bond</keyword>
<evidence type="ECO:0000256" key="4">
    <source>
        <dbReference type="ARBA" id="ARBA00022525"/>
    </source>
</evidence>
<comment type="function">
    <text evidence="8">Ligand for members of the frizzled family of seven transmembrane receptors.</text>
</comment>
<evidence type="ECO:0000256" key="3">
    <source>
        <dbReference type="ARBA" id="ARBA00022473"/>
    </source>
</evidence>
<keyword evidence="3 8" id="KW-0217">Developmental protein</keyword>
<dbReference type="InterPro" id="IPR005817">
    <property type="entry name" value="Wnt"/>
</dbReference>
<keyword evidence="5" id="KW-0272">Extracellular matrix</keyword>
<evidence type="ECO:0000313" key="11">
    <source>
        <dbReference type="Proteomes" id="UP001164746"/>
    </source>
</evidence>
<accession>A0ABY7DGM7</accession>
<dbReference type="Proteomes" id="UP001164746">
    <property type="component" value="Chromosome 2"/>
</dbReference>
<name>A0ABY7DGM7_MYAAR</name>
<keyword evidence="4" id="KW-0964">Secreted</keyword>
<dbReference type="PANTHER" id="PTHR12027:SF81">
    <property type="entry name" value="WNT INHIBITOR OF DORSAL PROTEIN"/>
    <property type="match status" value="1"/>
</dbReference>
<reference evidence="10" key="1">
    <citation type="submission" date="2022-11" db="EMBL/GenBank/DDBJ databases">
        <title>Centuries of genome instability and evolution in soft-shell clam transmissible cancer (bioRxiv).</title>
        <authorList>
            <person name="Hart S.F.M."/>
            <person name="Yonemitsu M.A."/>
            <person name="Giersch R.M."/>
            <person name="Beal B.F."/>
            <person name="Arriagada G."/>
            <person name="Davis B.W."/>
            <person name="Ostrander E.A."/>
            <person name="Goff S.P."/>
            <person name="Metzger M.J."/>
        </authorList>
    </citation>
    <scope>NUCLEOTIDE SEQUENCE</scope>
    <source>
        <strain evidence="10">MELC-2E11</strain>
        <tissue evidence="10">Siphon/mantle</tissue>
    </source>
</reference>
<sequence>MRNHLYTCLLIVFISLYTGSNAKTRSSFDQMLMSRDGSAKRKPSEETVDKEELNKSYLEIVGAISTGLEAAVSECKHQFRWDLWNCPLTATSVVKATTNNRAAKEVAFLQAITAAGVMYSVTKSCSRPDNKLCGCGEGGNFHYASGTGQPNSDISQAVKSHNERAGHKFVKRTMRTLCKCHGVTGSCQMRTCWKQLAGFREIGDKLKKRYKRIKDLRHMRGFMQYSNKVQHPRLTKISKQDLVHFQDSPNFCETDNSIGYLGTHGRECLRLEKGASGKNLTKFERQSCRRLCRDCGHRVGKHVQEETYDCDCEFKWCCSVDCKRCTRNVTRYYCK</sequence>
<protein>
    <recommendedName>
        <fullName evidence="8">Protein Wnt</fullName>
    </recommendedName>
</protein>
<dbReference type="EMBL" id="CP111013">
    <property type="protein sequence ID" value="WAQ96438.1"/>
    <property type="molecule type" value="Genomic_DNA"/>
</dbReference>
<keyword evidence="9" id="KW-0732">Signal</keyword>
<evidence type="ECO:0000313" key="10">
    <source>
        <dbReference type="EMBL" id="WAQ96438.1"/>
    </source>
</evidence>
<keyword evidence="11" id="KW-1185">Reference proteome</keyword>
<dbReference type="PANTHER" id="PTHR12027">
    <property type="entry name" value="WNT RELATED"/>
    <property type="match status" value="1"/>
</dbReference>
<dbReference type="SMART" id="SM00097">
    <property type="entry name" value="WNT1"/>
    <property type="match status" value="1"/>
</dbReference>
<evidence type="ECO:0000256" key="2">
    <source>
        <dbReference type="ARBA" id="ARBA00005683"/>
    </source>
</evidence>
<evidence type="ECO:0000256" key="9">
    <source>
        <dbReference type="SAM" id="SignalP"/>
    </source>
</evidence>
<evidence type="ECO:0000256" key="6">
    <source>
        <dbReference type="ARBA" id="ARBA00022687"/>
    </source>
</evidence>
<feature type="chain" id="PRO_5047234174" description="Protein Wnt" evidence="9">
    <location>
        <begin position="23"/>
        <end position="335"/>
    </location>
</feature>
<gene>
    <name evidence="10" type="ORF">MAR_029128</name>
</gene>